<accession>A0A4U8Z4S9</accession>
<reference evidence="1 2" key="1">
    <citation type="submission" date="2019-03" db="EMBL/GenBank/DDBJ databases">
        <authorList>
            <person name="Kox A.R. M."/>
        </authorList>
    </citation>
    <scope>NUCLEOTIDE SEQUENCE [LARGE SCALE GENOMIC DNA]</scope>
    <source>
        <strain evidence="1">MTUNDRAET4 annotated genome</strain>
    </source>
</reference>
<dbReference type="Proteomes" id="UP000294360">
    <property type="component" value="Chromosome"/>
</dbReference>
<dbReference type="EMBL" id="LR536450">
    <property type="protein sequence ID" value="VFU10531.1"/>
    <property type="molecule type" value="Genomic_DNA"/>
</dbReference>
<proteinExistence type="predicted"/>
<dbReference type="KEGG" id="mtun:MTUNDRAET4_3644"/>
<gene>
    <name evidence="1" type="ORF">MTUNDRAET4_3644</name>
</gene>
<sequence>MASKAVWGDAMSAILRLRLMLRVAAGLVWIGEFAEKIHIACHRRSGLILAECSIRTDALEARRRRGWRLGRPN</sequence>
<name>A0A4U8Z4S9_METTU</name>
<protein>
    <submittedName>
        <fullName evidence="1">Uncharacterized protein</fullName>
    </submittedName>
</protein>
<dbReference type="AlphaFoldDB" id="A0A4U8Z4S9"/>
<evidence type="ECO:0000313" key="2">
    <source>
        <dbReference type="Proteomes" id="UP000294360"/>
    </source>
</evidence>
<organism evidence="1 2">
    <name type="scientific">Methylocella tundrae</name>
    <dbReference type="NCBI Taxonomy" id="227605"/>
    <lineage>
        <taxon>Bacteria</taxon>
        <taxon>Pseudomonadati</taxon>
        <taxon>Pseudomonadota</taxon>
        <taxon>Alphaproteobacteria</taxon>
        <taxon>Hyphomicrobiales</taxon>
        <taxon>Beijerinckiaceae</taxon>
        <taxon>Methylocella</taxon>
    </lineage>
</organism>
<evidence type="ECO:0000313" key="1">
    <source>
        <dbReference type="EMBL" id="VFU10531.1"/>
    </source>
</evidence>